<dbReference type="PRINTS" id="PR00419">
    <property type="entry name" value="ADXRDTASE"/>
</dbReference>
<dbReference type="EMBL" id="AP018711">
    <property type="protein sequence ID" value="BBE36046.1"/>
    <property type="molecule type" value="Genomic_DNA"/>
</dbReference>
<dbReference type="PANTHER" id="PTHR42877:SF4">
    <property type="entry name" value="FAD_NAD(P)-BINDING DOMAIN-CONTAINING PROTEIN-RELATED"/>
    <property type="match status" value="1"/>
</dbReference>
<dbReference type="Proteomes" id="UP000275727">
    <property type="component" value="Chromosome"/>
</dbReference>
<gene>
    <name evidence="5" type="ORF">DFR51_2882</name>
    <name evidence="4" type="ORF">SmB9_37040</name>
</gene>
<dbReference type="PANTHER" id="PTHR42877">
    <property type="entry name" value="L-ORNITHINE N(5)-MONOOXYGENASE-RELATED"/>
    <property type="match status" value="1"/>
</dbReference>
<reference evidence="4 6" key="1">
    <citation type="submission" date="2018-06" db="EMBL/GenBank/DDBJ databases">
        <title>Complete Genome Sequence of the Microcystin-Degrading Bacterium Sphingosinicella microcystinivorans Strain B-9.</title>
        <authorList>
            <person name="Jin H."/>
            <person name="Nishizawa T."/>
            <person name="Guo Y."/>
            <person name="Nishizawa A."/>
            <person name="Park H."/>
            <person name="Kato H."/>
            <person name="Tsuji K."/>
            <person name="Harada K."/>
        </authorList>
    </citation>
    <scope>NUCLEOTIDE SEQUENCE [LARGE SCALE GENOMIC DNA]</scope>
    <source>
        <strain evidence="4 6">B9</strain>
    </source>
</reference>
<evidence type="ECO:0000256" key="1">
    <source>
        <dbReference type="ARBA" id="ARBA00022630"/>
    </source>
</evidence>
<keyword evidence="4" id="KW-0503">Monooxygenase</keyword>
<dbReference type="SUPFAM" id="SSF51905">
    <property type="entry name" value="FAD/NAD(P)-binding domain"/>
    <property type="match status" value="2"/>
</dbReference>
<dbReference type="GO" id="GO:0004499">
    <property type="term" value="F:N,N-dimethylaniline monooxygenase activity"/>
    <property type="evidence" value="ECO:0007669"/>
    <property type="project" value="InterPro"/>
</dbReference>
<proteinExistence type="predicted"/>
<dbReference type="RefSeq" id="WP_160119292.1">
    <property type="nucleotide sequence ID" value="NZ_AP018711.1"/>
</dbReference>
<dbReference type="InterPro" id="IPR036188">
    <property type="entry name" value="FAD/NAD-bd_sf"/>
</dbReference>
<name>A0AAD1DCH0_SPHMI</name>
<keyword evidence="1" id="KW-0285">Flavoprotein</keyword>
<evidence type="ECO:0000256" key="2">
    <source>
        <dbReference type="ARBA" id="ARBA00022827"/>
    </source>
</evidence>
<dbReference type="GO" id="GO:0050660">
    <property type="term" value="F:flavin adenine dinucleotide binding"/>
    <property type="evidence" value="ECO:0007669"/>
    <property type="project" value="InterPro"/>
</dbReference>
<evidence type="ECO:0000313" key="7">
    <source>
        <dbReference type="Proteomes" id="UP000276029"/>
    </source>
</evidence>
<dbReference type="InterPro" id="IPR051209">
    <property type="entry name" value="FAD-bind_Monooxygenase_sf"/>
</dbReference>
<dbReference type="Proteomes" id="UP000276029">
    <property type="component" value="Unassembled WGS sequence"/>
</dbReference>
<dbReference type="EMBL" id="RBWX01000009">
    <property type="protein sequence ID" value="RKS88234.1"/>
    <property type="molecule type" value="Genomic_DNA"/>
</dbReference>
<evidence type="ECO:0000313" key="6">
    <source>
        <dbReference type="Proteomes" id="UP000275727"/>
    </source>
</evidence>
<evidence type="ECO:0000313" key="4">
    <source>
        <dbReference type="EMBL" id="BBE36046.1"/>
    </source>
</evidence>
<accession>A0AAD1DCH0</accession>
<dbReference type="Pfam" id="PF00743">
    <property type="entry name" value="FMO-like"/>
    <property type="match status" value="1"/>
</dbReference>
<dbReference type="InterPro" id="IPR020946">
    <property type="entry name" value="Flavin_mOase-like"/>
</dbReference>
<dbReference type="AlphaFoldDB" id="A0AAD1DCH0"/>
<organism evidence="4 6">
    <name type="scientific">Sphingosinicella microcystinivorans</name>
    <dbReference type="NCBI Taxonomy" id="335406"/>
    <lineage>
        <taxon>Bacteria</taxon>
        <taxon>Pseudomonadati</taxon>
        <taxon>Pseudomonadota</taxon>
        <taxon>Alphaproteobacteria</taxon>
        <taxon>Sphingomonadales</taxon>
        <taxon>Sphingosinicellaceae</taxon>
        <taxon>Sphingosinicella</taxon>
    </lineage>
</organism>
<reference evidence="5 7" key="2">
    <citation type="submission" date="2018-10" db="EMBL/GenBank/DDBJ databases">
        <title>Genomic Encyclopedia of Type Strains, Phase IV (KMG-IV): sequencing the most valuable type-strain genomes for metagenomic binning, comparative biology and taxonomic classification.</title>
        <authorList>
            <person name="Goeker M."/>
        </authorList>
    </citation>
    <scope>NUCLEOTIDE SEQUENCE [LARGE SCALE GENOMIC DNA]</scope>
    <source>
        <strain evidence="5 7">DSM 19791</strain>
    </source>
</reference>
<protein>
    <submittedName>
        <fullName evidence="4 5">Monooxygenase</fullName>
    </submittedName>
</protein>
<keyword evidence="3" id="KW-0560">Oxidoreductase</keyword>
<dbReference type="GO" id="GO:0050661">
    <property type="term" value="F:NADP binding"/>
    <property type="evidence" value="ECO:0007669"/>
    <property type="project" value="InterPro"/>
</dbReference>
<sequence>MNTGRIETALTEAHVPSLICALVHLTGDTSLLTPENRPTYDFFGDGQGNLPPALQNTVRKRAEAAISANLAGAPLPPPPDAATVRLMMDFIAGAEIPKHYVPFLVEELGVESADPKRPEPAPVKKRIAIVGAGMSGLLAAIRLQQAGHEVIVIEKNEDVGGTWLENTYRGCRVDNPSHLYSYSFEANHHWPAHYSTQPTLLAYFRDIADKYDLRPLIRFGTSVNKAEWDEAASLWRLALSGQHADSIEADALVSAVGQLNQPRLPDIPGVGTFNGPAFHSARWRHDVDLRGKRVAVIGTGASAYQFVPEIASDVAELTVFQRTPPWGGPTPNYHDPVTDNVQWLLENVPFYEKWYRFWLFWMMTDGILPFVKADEGWNGPAGTIGAMNLELRNALVQQIGAQCEGRPDLFSAVIPDYPIGGKRSLRDNGVWIAALRRDNVHLEQTPISRIMETGIETADGKTPEFDVIIYGTGFKASDFLSTFKIFGRDGTELHERWQGDARAYLGMTVPGFPNFFMLYGPNTNIVVNGSIIFFSECSVRYVVRALTMLGAEGAKTLDVREDVHDVFNTRVDAGNARMAWGQPGVSSWYKNATGRVSQNWPFALVDYWAATLKPDPSDFELA</sequence>
<dbReference type="KEGG" id="smic:SmB9_37040"/>
<keyword evidence="7" id="KW-1185">Reference proteome</keyword>
<evidence type="ECO:0000256" key="3">
    <source>
        <dbReference type="ARBA" id="ARBA00023002"/>
    </source>
</evidence>
<dbReference type="Gene3D" id="3.50.50.60">
    <property type="entry name" value="FAD/NAD(P)-binding domain"/>
    <property type="match status" value="2"/>
</dbReference>
<keyword evidence="2" id="KW-0274">FAD</keyword>
<evidence type="ECO:0000313" key="5">
    <source>
        <dbReference type="EMBL" id="RKS88234.1"/>
    </source>
</evidence>